<feature type="chain" id="PRO_5013247227" description="Secreted protein" evidence="1">
    <location>
        <begin position="23"/>
        <end position="99"/>
    </location>
</feature>
<organism evidence="2 3">
    <name type="scientific">Paraburkholderia ribeironis</name>
    <dbReference type="NCBI Taxonomy" id="1247936"/>
    <lineage>
        <taxon>Bacteria</taxon>
        <taxon>Pseudomonadati</taxon>
        <taxon>Pseudomonadota</taxon>
        <taxon>Betaproteobacteria</taxon>
        <taxon>Burkholderiales</taxon>
        <taxon>Burkholderiaceae</taxon>
        <taxon>Paraburkholderia</taxon>
    </lineage>
</organism>
<evidence type="ECO:0000313" key="2">
    <source>
        <dbReference type="EMBL" id="SIT38136.1"/>
    </source>
</evidence>
<protein>
    <recommendedName>
        <fullName evidence="4">Secreted protein</fullName>
    </recommendedName>
</protein>
<gene>
    <name evidence="2" type="ORF">BN2475_140023</name>
</gene>
<evidence type="ECO:0000256" key="1">
    <source>
        <dbReference type="SAM" id="SignalP"/>
    </source>
</evidence>
<keyword evidence="1" id="KW-0732">Signal</keyword>
<reference evidence="2 3" key="1">
    <citation type="submission" date="2016-12" db="EMBL/GenBank/DDBJ databases">
        <authorList>
            <person name="Song W.-J."/>
            <person name="Kurnit D.M."/>
        </authorList>
    </citation>
    <scope>NUCLEOTIDE SEQUENCE [LARGE SCALE GENOMIC DNA]</scope>
    <source>
        <strain evidence="2 3">STM7296</strain>
    </source>
</reference>
<keyword evidence="3" id="KW-1185">Reference proteome</keyword>
<evidence type="ECO:0008006" key="4">
    <source>
        <dbReference type="Google" id="ProtNLM"/>
    </source>
</evidence>
<dbReference type="AlphaFoldDB" id="A0A1N7RSR8"/>
<dbReference type="OrthoDB" id="9008844at2"/>
<evidence type="ECO:0000313" key="3">
    <source>
        <dbReference type="Proteomes" id="UP000187012"/>
    </source>
</evidence>
<sequence length="99" mass="11297">MTRCFLRLALGSALLFSGVVGAQQFPILDQVADKIVQKYERSTCEQLWQERAQKRGQPKSENEQRAVQLLRTDPQMRAEFINRVAAPIANKMFECGMIP</sequence>
<feature type="signal peptide" evidence="1">
    <location>
        <begin position="1"/>
        <end position="22"/>
    </location>
</feature>
<proteinExistence type="predicted"/>
<name>A0A1N7RSR8_9BURK</name>
<dbReference type="STRING" id="1247936.BN2475_140023"/>
<dbReference type="Proteomes" id="UP000187012">
    <property type="component" value="Unassembled WGS sequence"/>
</dbReference>
<dbReference type="EMBL" id="CYGX02000014">
    <property type="protein sequence ID" value="SIT38136.1"/>
    <property type="molecule type" value="Genomic_DNA"/>
</dbReference>
<accession>A0A1N7RSR8</accession>